<feature type="non-terminal residue" evidence="1">
    <location>
        <position position="1"/>
    </location>
</feature>
<dbReference type="AlphaFoldDB" id="A0A815PNH4"/>
<protein>
    <submittedName>
        <fullName evidence="1">Uncharacterized protein</fullName>
    </submittedName>
</protein>
<dbReference type="GO" id="GO:0005829">
    <property type="term" value="C:cytosol"/>
    <property type="evidence" value="ECO:0007669"/>
    <property type="project" value="TreeGrafter"/>
</dbReference>
<dbReference type="EMBL" id="CAJNOG010001534">
    <property type="protein sequence ID" value="CAF1451679.1"/>
    <property type="molecule type" value="Genomic_DNA"/>
</dbReference>
<reference evidence="1" key="1">
    <citation type="submission" date="2021-02" db="EMBL/GenBank/DDBJ databases">
        <authorList>
            <person name="Nowell W R."/>
        </authorList>
    </citation>
    <scope>NUCLEOTIDE SEQUENCE</scope>
</reference>
<dbReference type="PANTHER" id="PTHR43725:SF32">
    <property type="entry name" value="NAD-DEPENDENT EPIMERASE_DEHYDRATASE DOMAIN-CONTAINING PROTEIN"/>
    <property type="match status" value="1"/>
</dbReference>
<dbReference type="Proteomes" id="UP000663845">
    <property type="component" value="Unassembled WGS sequence"/>
</dbReference>
<dbReference type="GO" id="GO:0003978">
    <property type="term" value="F:UDP-glucose 4-epimerase activity"/>
    <property type="evidence" value="ECO:0007669"/>
    <property type="project" value="TreeGrafter"/>
</dbReference>
<dbReference type="PANTHER" id="PTHR43725">
    <property type="entry name" value="UDP-GLUCOSE 4-EPIMERASE"/>
    <property type="match status" value="1"/>
</dbReference>
<dbReference type="Gene3D" id="3.40.50.720">
    <property type="entry name" value="NAD(P)-binding Rossmann-like Domain"/>
    <property type="match status" value="1"/>
</dbReference>
<dbReference type="GO" id="GO:0005996">
    <property type="term" value="P:monosaccharide metabolic process"/>
    <property type="evidence" value="ECO:0007669"/>
    <property type="project" value="TreeGrafter"/>
</dbReference>
<evidence type="ECO:0000313" key="1">
    <source>
        <dbReference type="EMBL" id="CAF1451679.1"/>
    </source>
</evidence>
<dbReference type="InterPro" id="IPR036291">
    <property type="entry name" value="NAD(P)-bd_dom_sf"/>
</dbReference>
<gene>
    <name evidence="1" type="ORF">JYZ213_LOCUS40722</name>
</gene>
<accession>A0A815PNH4</accession>
<comment type="caution">
    <text evidence="1">The sequence shown here is derived from an EMBL/GenBank/DDBJ whole genome shotgun (WGS) entry which is preliminary data.</text>
</comment>
<name>A0A815PNH4_9BILA</name>
<evidence type="ECO:0000313" key="2">
    <source>
        <dbReference type="Proteomes" id="UP000663845"/>
    </source>
</evidence>
<sequence length="156" mass="17576">MGDTTKRKLLVFGGNGFLGGETVVELLATNTFDITVINRGNWNDYDSSIRIRPFVKAINIDRKSSNALEQLRTAIGNEHFDAVIDFSAYDSDVVKDALKALEGRIKLYVYISTDSVYEVCLPTSNSLSSEIDSIRPTDTDEYERLRRKDSYGHKKL</sequence>
<dbReference type="SUPFAM" id="SSF51735">
    <property type="entry name" value="NAD(P)-binding Rossmann-fold domains"/>
    <property type="match status" value="1"/>
</dbReference>
<organism evidence="1 2">
    <name type="scientific">Adineta steineri</name>
    <dbReference type="NCBI Taxonomy" id="433720"/>
    <lineage>
        <taxon>Eukaryota</taxon>
        <taxon>Metazoa</taxon>
        <taxon>Spiralia</taxon>
        <taxon>Gnathifera</taxon>
        <taxon>Rotifera</taxon>
        <taxon>Eurotatoria</taxon>
        <taxon>Bdelloidea</taxon>
        <taxon>Adinetida</taxon>
        <taxon>Adinetidae</taxon>
        <taxon>Adineta</taxon>
    </lineage>
</organism>
<proteinExistence type="predicted"/>